<dbReference type="Pfam" id="PF01402">
    <property type="entry name" value="RHH_1"/>
    <property type="match status" value="1"/>
</dbReference>
<dbReference type="EMBL" id="VOLQ01000005">
    <property type="protein sequence ID" value="TWX70284.1"/>
    <property type="molecule type" value="Genomic_DNA"/>
</dbReference>
<dbReference type="Proteomes" id="UP000321525">
    <property type="component" value="Unassembled WGS sequence"/>
</dbReference>
<evidence type="ECO:0000313" key="3">
    <source>
        <dbReference type="EMBL" id="TWX61031.1"/>
    </source>
</evidence>
<reference evidence="4 6" key="1">
    <citation type="submission" date="2019-07" db="EMBL/GenBank/DDBJ databases">
        <title>Genomes of sea-ice associated Colwellia species.</title>
        <authorList>
            <person name="Bowman J.P."/>
        </authorList>
    </citation>
    <scope>NUCLEOTIDE SEQUENCE [LARGE SCALE GENOMIC DNA]</scope>
    <source>
        <strain evidence="3 5">ACAM 607</strain>
        <strain evidence="4 6">IC036</strain>
    </source>
</reference>
<dbReference type="InterPro" id="IPR002145">
    <property type="entry name" value="CopG"/>
</dbReference>
<evidence type="ECO:0000313" key="4">
    <source>
        <dbReference type="EMBL" id="TWX70284.1"/>
    </source>
</evidence>
<protein>
    <submittedName>
        <fullName evidence="4">LexA regulated protein</fullName>
    </submittedName>
</protein>
<dbReference type="NCBIfam" id="NF008671">
    <property type="entry name" value="PRK11675.1"/>
    <property type="match status" value="1"/>
</dbReference>
<evidence type="ECO:0000256" key="1">
    <source>
        <dbReference type="SAM" id="MobiDB-lite"/>
    </source>
</evidence>
<name>A0A5C6QMV0_9GAMM</name>
<dbReference type="RefSeq" id="WP_146798936.1">
    <property type="nucleotide sequence ID" value="NZ_VOLP01000008.1"/>
</dbReference>
<dbReference type="Gene3D" id="1.10.1220.10">
    <property type="entry name" value="Met repressor-like"/>
    <property type="match status" value="1"/>
</dbReference>
<gene>
    <name evidence="3" type="ORF">ESZ26_06460</name>
    <name evidence="4" type="ORF">ESZ27_03950</name>
</gene>
<evidence type="ECO:0000313" key="5">
    <source>
        <dbReference type="Proteomes" id="UP000321525"/>
    </source>
</evidence>
<keyword evidence="5" id="KW-1185">Reference proteome</keyword>
<dbReference type="InterPro" id="IPR013321">
    <property type="entry name" value="Arc_rbn_hlx_hlx"/>
</dbReference>
<evidence type="ECO:0000259" key="2">
    <source>
        <dbReference type="Pfam" id="PF01402"/>
    </source>
</evidence>
<proteinExistence type="predicted"/>
<accession>A0A5C6QMV0</accession>
<feature type="region of interest" description="Disordered" evidence="1">
    <location>
        <begin position="1"/>
        <end position="32"/>
    </location>
</feature>
<dbReference type="GO" id="GO:0006355">
    <property type="term" value="P:regulation of DNA-templated transcription"/>
    <property type="evidence" value="ECO:0007669"/>
    <property type="project" value="InterPro"/>
</dbReference>
<feature type="domain" description="Ribbon-helix-helix protein CopG" evidence="2">
    <location>
        <begin position="51"/>
        <end position="85"/>
    </location>
</feature>
<dbReference type="Proteomes" id="UP000321917">
    <property type="component" value="Unassembled WGS sequence"/>
</dbReference>
<sequence>MAKEASDLTTIDLFSDEKRPGRPKTNPHSRSVQVKINKRNQVKRDKNNGLKRVEFKIHQDLFEQLDDLAKVKGLSRGELIESILKNSMTATALNISK</sequence>
<comment type="caution">
    <text evidence="4">The sequence shown here is derived from an EMBL/GenBank/DDBJ whole genome shotgun (WGS) entry which is preliminary data.</text>
</comment>
<dbReference type="EMBL" id="VOLR01000007">
    <property type="protein sequence ID" value="TWX61031.1"/>
    <property type="molecule type" value="Genomic_DNA"/>
</dbReference>
<evidence type="ECO:0000313" key="6">
    <source>
        <dbReference type="Proteomes" id="UP000321917"/>
    </source>
</evidence>
<dbReference type="OrthoDB" id="6105869at2"/>
<organism evidence="4 6">
    <name type="scientific">Colwellia hornerae</name>
    <dbReference type="NCBI Taxonomy" id="89402"/>
    <lineage>
        <taxon>Bacteria</taxon>
        <taxon>Pseudomonadati</taxon>
        <taxon>Pseudomonadota</taxon>
        <taxon>Gammaproteobacteria</taxon>
        <taxon>Alteromonadales</taxon>
        <taxon>Colwelliaceae</taxon>
        <taxon>Colwellia</taxon>
    </lineage>
</organism>
<dbReference type="AlphaFoldDB" id="A0A5C6QMV0"/>